<evidence type="ECO:0000256" key="7">
    <source>
        <dbReference type="ARBA" id="ARBA00022679"/>
    </source>
</evidence>
<feature type="compositionally biased region" description="Low complexity" evidence="20">
    <location>
        <begin position="241"/>
        <end position="252"/>
    </location>
</feature>
<evidence type="ECO:0000256" key="14">
    <source>
        <dbReference type="ARBA" id="ARBA00023242"/>
    </source>
</evidence>
<dbReference type="VEuPathDB" id="HostDB:GeneID_118661684"/>
<dbReference type="FunFam" id="2.60.40.10:FF:000541">
    <property type="entry name" value="striated muscle preferentially expressed protein kinase"/>
    <property type="match status" value="1"/>
</dbReference>
<evidence type="ECO:0000256" key="17">
    <source>
        <dbReference type="ARBA" id="ARBA00048679"/>
    </source>
</evidence>
<feature type="compositionally biased region" description="Low complexity" evidence="20">
    <location>
        <begin position="2333"/>
        <end position="2342"/>
    </location>
</feature>
<feature type="compositionally biased region" description="Pro residues" evidence="20">
    <location>
        <begin position="330"/>
        <end position="364"/>
    </location>
</feature>
<proteinExistence type="inferred from homology"/>
<dbReference type="PROSITE" id="PS50835">
    <property type="entry name" value="IG_LIKE"/>
    <property type="match status" value="7"/>
</dbReference>
<protein>
    <recommendedName>
        <fullName evidence="3">non-specific serine/threonine protein kinase</fullName>
        <ecNumber evidence="3">2.7.11.1</ecNumber>
    </recommendedName>
    <alternativeName>
        <fullName evidence="18">Aortic preferentially expressed protein 1</fullName>
    </alternativeName>
</protein>
<evidence type="ECO:0000259" key="23">
    <source>
        <dbReference type="PROSITE" id="PS50853"/>
    </source>
</evidence>
<dbReference type="FunFam" id="2.60.40.10:FF:000497">
    <property type="entry name" value="Striated muscle preferentially expressed protein kinase"/>
    <property type="match status" value="1"/>
</dbReference>
<dbReference type="InterPro" id="IPR007110">
    <property type="entry name" value="Ig-like_dom"/>
</dbReference>
<dbReference type="FunFam" id="2.60.40.10:FF:000539">
    <property type="entry name" value="striated muscle preferentially expressed protein kinase"/>
    <property type="match status" value="1"/>
</dbReference>
<dbReference type="GO" id="GO:0061061">
    <property type="term" value="P:muscle structure development"/>
    <property type="evidence" value="ECO:0007669"/>
    <property type="project" value="UniProtKB-ARBA"/>
</dbReference>
<dbReference type="FunFam" id="2.60.40.10:FF:000080">
    <property type="entry name" value="Myosin light chain kinase, smooth muscle"/>
    <property type="match status" value="1"/>
</dbReference>
<dbReference type="PROSITE" id="PS50011">
    <property type="entry name" value="PROTEIN_KINASE_DOM"/>
    <property type="match status" value="2"/>
</dbReference>
<dbReference type="InterPro" id="IPR003598">
    <property type="entry name" value="Ig_sub2"/>
</dbReference>
<dbReference type="SUPFAM" id="SSF48726">
    <property type="entry name" value="Immunoglobulin"/>
    <property type="match status" value="8"/>
</dbReference>
<feature type="compositionally biased region" description="Low complexity" evidence="20">
    <location>
        <begin position="2496"/>
        <end position="2522"/>
    </location>
</feature>
<evidence type="ECO:0000256" key="1">
    <source>
        <dbReference type="ARBA" id="ARBA00004123"/>
    </source>
</evidence>
<feature type="domain" description="Protein kinase" evidence="21">
    <location>
        <begin position="3008"/>
        <end position="3260"/>
    </location>
</feature>
<feature type="compositionally biased region" description="Basic and acidic residues" evidence="20">
    <location>
        <begin position="2421"/>
        <end position="2432"/>
    </location>
</feature>
<dbReference type="FunFam" id="2.60.40.10:FF:000784">
    <property type="entry name" value="Striated muscle preferentially expressed protein kinase"/>
    <property type="match status" value="1"/>
</dbReference>
<feature type="domain" description="Ig-like" evidence="22">
    <location>
        <begin position="755"/>
        <end position="843"/>
    </location>
</feature>
<feature type="compositionally biased region" description="Polar residues" evidence="20">
    <location>
        <begin position="2196"/>
        <end position="2207"/>
    </location>
</feature>
<dbReference type="Proteomes" id="UP000527355">
    <property type="component" value="Unassembled WGS sequence"/>
</dbReference>
<dbReference type="InterPro" id="IPR003961">
    <property type="entry name" value="FN3_dom"/>
</dbReference>
<dbReference type="PANTHER" id="PTHR47633">
    <property type="entry name" value="IMMUNOGLOBULIN"/>
    <property type="match status" value="1"/>
</dbReference>
<keyword evidence="10 24" id="KW-0418">Kinase</keyword>
<feature type="compositionally biased region" description="Basic and acidic residues" evidence="20">
    <location>
        <begin position="691"/>
        <end position="708"/>
    </location>
</feature>
<dbReference type="SUPFAM" id="SSF56112">
    <property type="entry name" value="Protein kinase-like (PK-like)"/>
    <property type="match status" value="2"/>
</dbReference>
<feature type="region of interest" description="Disordered" evidence="20">
    <location>
        <begin position="230"/>
        <end position="258"/>
    </location>
</feature>
<dbReference type="FunFam" id="2.60.40.10:FF:000428">
    <property type="entry name" value="striated muscle preferentially expressed protein kinase"/>
    <property type="match status" value="1"/>
</dbReference>
<dbReference type="GO" id="GO:0005634">
    <property type="term" value="C:nucleus"/>
    <property type="evidence" value="ECO:0007669"/>
    <property type="project" value="UniProtKB-SubCell"/>
</dbReference>
<feature type="domain" description="Ig-like" evidence="22">
    <location>
        <begin position="2621"/>
        <end position="2711"/>
    </location>
</feature>
<feature type="region of interest" description="Disordered" evidence="20">
    <location>
        <begin position="184"/>
        <end position="218"/>
    </location>
</feature>
<evidence type="ECO:0000256" key="4">
    <source>
        <dbReference type="ARBA" id="ARBA00022481"/>
    </source>
</evidence>
<feature type="region of interest" description="Disordered" evidence="20">
    <location>
        <begin position="1941"/>
        <end position="1996"/>
    </location>
</feature>
<feature type="compositionally biased region" description="Gly residues" evidence="20">
    <location>
        <begin position="55"/>
        <end position="68"/>
    </location>
</feature>
<feature type="domain" description="Ig-like" evidence="22">
    <location>
        <begin position="1221"/>
        <end position="1311"/>
    </location>
</feature>
<keyword evidence="6" id="KW-0597">Phosphoprotein</keyword>
<evidence type="ECO:0000259" key="22">
    <source>
        <dbReference type="PROSITE" id="PS50835"/>
    </source>
</evidence>
<evidence type="ECO:0000256" key="16">
    <source>
        <dbReference type="ARBA" id="ARBA00047899"/>
    </source>
</evidence>
<dbReference type="InterPro" id="IPR036179">
    <property type="entry name" value="Ig-like_dom_sf"/>
</dbReference>
<evidence type="ECO:0000256" key="5">
    <source>
        <dbReference type="ARBA" id="ARBA00022527"/>
    </source>
</evidence>
<feature type="domain" description="Fibronectin type-III" evidence="23">
    <location>
        <begin position="1318"/>
        <end position="1415"/>
    </location>
</feature>
<feature type="region of interest" description="Disordered" evidence="20">
    <location>
        <begin position="845"/>
        <end position="905"/>
    </location>
</feature>
<dbReference type="Gene3D" id="2.60.40.10">
    <property type="entry name" value="Immunoglobulins"/>
    <property type="match status" value="10"/>
</dbReference>
<dbReference type="FunFam" id="3.30.200.20:FF:000302">
    <property type="entry name" value="striated muscle preferentially expressed protein kinase"/>
    <property type="match status" value="1"/>
</dbReference>
<dbReference type="FunFam" id="2.60.40.10:FF:000601">
    <property type="entry name" value="striated muscle preferentially expressed protein kinase"/>
    <property type="match status" value="1"/>
</dbReference>
<dbReference type="CDD" id="cd14108">
    <property type="entry name" value="STKc_SPEG_rpt1"/>
    <property type="match status" value="1"/>
</dbReference>
<feature type="compositionally biased region" description="Polar residues" evidence="20">
    <location>
        <begin position="186"/>
        <end position="218"/>
    </location>
</feature>
<feature type="compositionally biased region" description="Low complexity" evidence="20">
    <location>
        <begin position="2559"/>
        <end position="2582"/>
    </location>
</feature>
<feature type="compositionally biased region" description="Basic and acidic residues" evidence="20">
    <location>
        <begin position="432"/>
        <end position="450"/>
    </location>
</feature>
<feature type="domain" description="Fibronectin type-III" evidence="23">
    <location>
        <begin position="2718"/>
        <end position="2812"/>
    </location>
</feature>
<feature type="domain" description="Ig-like" evidence="22">
    <location>
        <begin position="1518"/>
        <end position="1606"/>
    </location>
</feature>
<feature type="compositionally biased region" description="Low complexity" evidence="20">
    <location>
        <begin position="2443"/>
        <end position="2452"/>
    </location>
</feature>
<dbReference type="SMART" id="SM00220">
    <property type="entry name" value="S_TKc"/>
    <property type="match status" value="2"/>
</dbReference>
<keyword evidence="15" id="KW-0393">Immunoglobulin domain</keyword>
<feature type="compositionally biased region" description="Low complexity" evidence="20">
    <location>
        <begin position="2097"/>
        <end position="2109"/>
    </location>
</feature>
<evidence type="ECO:0000256" key="6">
    <source>
        <dbReference type="ARBA" id="ARBA00022553"/>
    </source>
</evidence>
<feature type="region of interest" description="Disordered" evidence="20">
    <location>
        <begin position="2377"/>
        <end position="2582"/>
    </location>
</feature>
<dbReference type="FunFam" id="2.60.40.10:FF:000513">
    <property type="entry name" value="striated muscle preferentially expressed protein kinase"/>
    <property type="match status" value="1"/>
</dbReference>
<evidence type="ECO:0000256" key="20">
    <source>
        <dbReference type="SAM" id="MobiDB-lite"/>
    </source>
</evidence>
<keyword evidence="25" id="KW-1185">Reference proteome</keyword>
<dbReference type="PROSITE" id="PS00108">
    <property type="entry name" value="PROTEIN_KINASE_ST"/>
    <property type="match status" value="2"/>
</dbReference>
<evidence type="ECO:0000256" key="15">
    <source>
        <dbReference type="ARBA" id="ARBA00023319"/>
    </source>
</evidence>
<keyword evidence="9 19" id="KW-0547">Nucleotide-binding</keyword>
<dbReference type="InterPro" id="IPR003599">
    <property type="entry name" value="Ig_sub"/>
</dbReference>
<feature type="compositionally biased region" description="Pro residues" evidence="20">
    <location>
        <begin position="2300"/>
        <end position="2309"/>
    </location>
</feature>
<feature type="compositionally biased region" description="Basic and acidic residues" evidence="20">
    <location>
        <begin position="652"/>
        <end position="666"/>
    </location>
</feature>
<evidence type="ECO:0000256" key="10">
    <source>
        <dbReference type="ARBA" id="ARBA00022777"/>
    </source>
</evidence>
<dbReference type="Gene3D" id="3.30.200.20">
    <property type="entry name" value="Phosphorylase Kinase, domain 1"/>
    <property type="match status" value="2"/>
</dbReference>
<reference evidence="24 25" key="1">
    <citation type="journal article" date="2020" name="Nature">
        <title>Six reference-quality genomes reveal evolution of bat adaptations.</title>
        <authorList>
            <person name="Jebb D."/>
            <person name="Huang Z."/>
            <person name="Pippel M."/>
            <person name="Hughes G.M."/>
            <person name="Lavrichenko K."/>
            <person name="Devanna P."/>
            <person name="Winkler S."/>
            <person name="Jermiin L.S."/>
            <person name="Skirmuntt E.C."/>
            <person name="Katzourakis A."/>
            <person name="Burkitt-Gray L."/>
            <person name="Ray D.A."/>
            <person name="Sullivan K.A.M."/>
            <person name="Roscito J.G."/>
            <person name="Kirilenko B.M."/>
            <person name="Davalos L.M."/>
            <person name="Corthals A.P."/>
            <person name="Power M.L."/>
            <person name="Jones G."/>
            <person name="Ransome R.D."/>
            <person name="Dechmann D.K.N."/>
            <person name="Locatelli A.G."/>
            <person name="Puechmaille S.J."/>
            <person name="Fedrigo O."/>
            <person name="Jarvis E.D."/>
            <person name="Hiller M."/>
            <person name="Vernes S.C."/>
            <person name="Myers E.W."/>
            <person name="Teeling E.C."/>
        </authorList>
    </citation>
    <scope>NUCLEOTIDE SEQUENCE [LARGE SCALE GENOMIC DNA]</scope>
    <source>
        <strain evidence="24">MMyoMyo1</strain>
        <tissue evidence="24">Flight muscle</tissue>
    </source>
</reference>
<keyword evidence="4" id="KW-0488">Methylation</keyword>
<organism evidence="24 25">
    <name type="scientific">Myotis myotis</name>
    <name type="common">Greater mouse-eared bat</name>
    <name type="synonym">Vespertilio myotis</name>
    <dbReference type="NCBI Taxonomy" id="51298"/>
    <lineage>
        <taxon>Eukaryota</taxon>
        <taxon>Metazoa</taxon>
        <taxon>Chordata</taxon>
        <taxon>Craniata</taxon>
        <taxon>Vertebrata</taxon>
        <taxon>Euteleostomi</taxon>
        <taxon>Mammalia</taxon>
        <taxon>Eutheria</taxon>
        <taxon>Laurasiatheria</taxon>
        <taxon>Chiroptera</taxon>
        <taxon>Yangochiroptera</taxon>
        <taxon>Vespertilionidae</taxon>
        <taxon>Myotis</taxon>
    </lineage>
</organism>
<evidence type="ECO:0000256" key="2">
    <source>
        <dbReference type="ARBA" id="ARBA00006692"/>
    </source>
</evidence>
<dbReference type="FunFam" id="1.10.510.10:FF:000344">
    <property type="entry name" value="striated muscle preferentially expressed protein kinase isoform X1"/>
    <property type="match status" value="1"/>
</dbReference>
<evidence type="ECO:0000256" key="11">
    <source>
        <dbReference type="ARBA" id="ARBA00022782"/>
    </source>
</evidence>
<dbReference type="GO" id="GO:0030154">
    <property type="term" value="P:cell differentiation"/>
    <property type="evidence" value="ECO:0007669"/>
    <property type="project" value="UniProtKB-KW"/>
</dbReference>
<keyword evidence="7" id="KW-0808">Transferase</keyword>
<dbReference type="SMART" id="SM00408">
    <property type="entry name" value="IGc2"/>
    <property type="match status" value="8"/>
</dbReference>
<dbReference type="InterPro" id="IPR036116">
    <property type="entry name" value="FN3_sf"/>
</dbReference>
<evidence type="ECO:0000313" key="25">
    <source>
        <dbReference type="Proteomes" id="UP000527355"/>
    </source>
</evidence>
<feature type="compositionally biased region" description="Basic and acidic residues" evidence="20">
    <location>
        <begin position="466"/>
        <end position="475"/>
    </location>
</feature>
<feature type="region of interest" description="Disordered" evidence="20">
    <location>
        <begin position="45"/>
        <end position="129"/>
    </location>
</feature>
<comment type="caution">
    <text evidence="24">The sequence shown here is derived from an EMBL/GenBank/DDBJ whole genome shotgun (WGS) entry which is preliminary data.</text>
</comment>
<comment type="catalytic activity">
    <reaction evidence="16">
        <text>L-threonyl-[protein] + ATP = O-phospho-L-threonyl-[protein] + ADP + H(+)</text>
        <dbReference type="Rhea" id="RHEA:46608"/>
        <dbReference type="Rhea" id="RHEA-COMP:11060"/>
        <dbReference type="Rhea" id="RHEA-COMP:11605"/>
        <dbReference type="ChEBI" id="CHEBI:15378"/>
        <dbReference type="ChEBI" id="CHEBI:30013"/>
        <dbReference type="ChEBI" id="CHEBI:30616"/>
        <dbReference type="ChEBI" id="CHEBI:61977"/>
        <dbReference type="ChEBI" id="CHEBI:456216"/>
        <dbReference type="EC" id="2.7.11.1"/>
    </reaction>
</comment>
<feature type="region of interest" description="Disordered" evidence="20">
    <location>
        <begin position="2825"/>
        <end position="3007"/>
    </location>
</feature>
<feature type="region of interest" description="Disordered" evidence="20">
    <location>
        <begin position="2008"/>
        <end position="2361"/>
    </location>
</feature>
<feature type="compositionally biased region" description="Pro residues" evidence="20">
    <location>
        <begin position="2952"/>
        <end position="2965"/>
    </location>
</feature>
<dbReference type="FunFam" id="1.10.510.10:FF:000363">
    <property type="entry name" value="Striated muscle preferentially expressed protein kinase"/>
    <property type="match status" value="1"/>
</dbReference>
<comment type="subcellular location">
    <subcellularLocation>
        <location evidence="1">Nucleus</location>
    </subcellularLocation>
</comment>
<dbReference type="Pfam" id="PF16650">
    <property type="entry name" value="SPEG_u2"/>
    <property type="match status" value="1"/>
</dbReference>
<gene>
    <name evidence="24" type="ORF">mMyoMyo1_018239</name>
</gene>
<evidence type="ECO:0000256" key="3">
    <source>
        <dbReference type="ARBA" id="ARBA00012513"/>
    </source>
</evidence>
<keyword evidence="12 19" id="KW-0067">ATP-binding</keyword>
<name>A0A7J7WJI1_MYOMY</name>
<dbReference type="PROSITE" id="PS00107">
    <property type="entry name" value="PROTEIN_KINASE_ATP"/>
    <property type="match status" value="1"/>
</dbReference>
<evidence type="ECO:0000256" key="18">
    <source>
        <dbReference type="ARBA" id="ARBA00083841"/>
    </source>
</evidence>
<feature type="domain" description="Ig-like" evidence="22">
    <location>
        <begin position="1097"/>
        <end position="1185"/>
    </location>
</feature>
<dbReference type="SMART" id="SM00409">
    <property type="entry name" value="IG"/>
    <property type="match status" value="8"/>
</dbReference>
<feature type="compositionally biased region" description="Polar residues" evidence="20">
    <location>
        <begin position="2967"/>
        <end position="2981"/>
    </location>
</feature>
<evidence type="ECO:0000256" key="8">
    <source>
        <dbReference type="ARBA" id="ARBA00022737"/>
    </source>
</evidence>
<comment type="catalytic activity">
    <reaction evidence="17">
        <text>L-seryl-[protein] + ATP = O-phospho-L-seryl-[protein] + ADP + H(+)</text>
        <dbReference type="Rhea" id="RHEA:17989"/>
        <dbReference type="Rhea" id="RHEA-COMP:9863"/>
        <dbReference type="Rhea" id="RHEA-COMP:11604"/>
        <dbReference type="ChEBI" id="CHEBI:15378"/>
        <dbReference type="ChEBI" id="CHEBI:29999"/>
        <dbReference type="ChEBI" id="CHEBI:30616"/>
        <dbReference type="ChEBI" id="CHEBI:83421"/>
        <dbReference type="ChEBI" id="CHEBI:456216"/>
        <dbReference type="EC" id="2.7.11.1"/>
    </reaction>
</comment>
<dbReference type="CDD" id="cd20975">
    <property type="entry name" value="IgI_APEG-1_like"/>
    <property type="match status" value="1"/>
</dbReference>
<feature type="compositionally biased region" description="Polar residues" evidence="20">
    <location>
        <begin position="2239"/>
        <end position="2249"/>
    </location>
</feature>
<keyword evidence="5" id="KW-0723">Serine/threonine-protein kinase</keyword>
<dbReference type="PANTHER" id="PTHR47633:SF3">
    <property type="entry name" value="STRIATED MUSCLE PREFERENTIALLY EXPRESSED PROTEIN KINASE"/>
    <property type="match status" value="1"/>
</dbReference>
<feature type="compositionally biased region" description="Low complexity" evidence="20">
    <location>
        <begin position="2982"/>
        <end position="2996"/>
    </location>
</feature>
<feature type="compositionally biased region" description="Basic and acidic residues" evidence="20">
    <location>
        <begin position="2393"/>
        <end position="2409"/>
    </location>
</feature>
<dbReference type="FunFam" id="2.60.40.10:FF:000538">
    <property type="entry name" value="Striated muscle preferentially expressed protein kinase"/>
    <property type="match status" value="1"/>
</dbReference>
<feature type="compositionally biased region" description="Basic and acidic residues" evidence="20">
    <location>
        <begin position="538"/>
        <end position="550"/>
    </location>
</feature>
<dbReference type="InterPro" id="IPR011009">
    <property type="entry name" value="Kinase-like_dom_sf"/>
</dbReference>
<evidence type="ECO:0000256" key="13">
    <source>
        <dbReference type="ARBA" id="ARBA00023157"/>
    </source>
</evidence>
<evidence type="ECO:0000256" key="12">
    <source>
        <dbReference type="ARBA" id="ARBA00022840"/>
    </source>
</evidence>
<feature type="compositionally biased region" description="Pro residues" evidence="20">
    <location>
        <begin position="95"/>
        <end position="124"/>
    </location>
</feature>
<evidence type="ECO:0000256" key="19">
    <source>
        <dbReference type="PROSITE-ProRule" id="PRU10141"/>
    </source>
</evidence>
<dbReference type="InterPro" id="IPR008271">
    <property type="entry name" value="Ser/Thr_kinase_AS"/>
</dbReference>
<dbReference type="InterPro" id="IPR013783">
    <property type="entry name" value="Ig-like_fold"/>
</dbReference>
<dbReference type="FunFam" id="3.30.200.20:FF:000312">
    <property type="entry name" value="striated muscle preferentially expressed protein kinase"/>
    <property type="match status" value="1"/>
</dbReference>
<feature type="region of interest" description="Disordered" evidence="20">
    <location>
        <begin position="308"/>
        <end position="748"/>
    </location>
</feature>
<evidence type="ECO:0000256" key="9">
    <source>
        <dbReference type="ARBA" id="ARBA00022741"/>
    </source>
</evidence>
<comment type="similarity">
    <text evidence="2">Belongs to the protein kinase superfamily. CAMK Ser/Thr protein kinase family.</text>
</comment>
<dbReference type="Pfam" id="PF00069">
    <property type="entry name" value="Pkinase"/>
    <property type="match status" value="2"/>
</dbReference>
<dbReference type="GO" id="GO:0005524">
    <property type="term" value="F:ATP binding"/>
    <property type="evidence" value="ECO:0007669"/>
    <property type="project" value="UniProtKB-UniRule"/>
</dbReference>
<accession>A0A7J7WJI1</accession>
<feature type="binding site" evidence="19">
    <location>
        <position position="1663"/>
    </location>
    <ligand>
        <name>ATP</name>
        <dbReference type="ChEBI" id="CHEBI:30616"/>
    </ligand>
</feature>
<feature type="compositionally biased region" description="Low complexity" evidence="20">
    <location>
        <begin position="2838"/>
        <end position="2850"/>
    </location>
</feature>
<dbReference type="CDD" id="cd00063">
    <property type="entry name" value="FN3"/>
    <property type="match status" value="2"/>
</dbReference>
<keyword evidence="14" id="KW-0539">Nucleus</keyword>
<dbReference type="EMBL" id="JABWUV010000008">
    <property type="protein sequence ID" value="KAF6337509.1"/>
    <property type="molecule type" value="Genomic_DNA"/>
</dbReference>
<keyword evidence="8" id="KW-0677">Repeat</keyword>
<dbReference type="CDD" id="cd14111">
    <property type="entry name" value="STKc_SPEG_rpt2"/>
    <property type="match status" value="1"/>
</dbReference>
<dbReference type="InterPro" id="IPR013098">
    <property type="entry name" value="Ig_I-set"/>
</dbReference>
<feature type="compositionally biased region" description="Low complexity" evidence="20">
    <location>
        <begin position="2215"/>
        <end position="2238"/>
    </location>
</feature>
<dbReference type="EC" id="2.7.11.1" evidence="3"/>
<dbReference type="InterPro" id="IPR017441">
    <property type="entry name" value="Protein_kinase_ATP_BS"/>
</dbReference>
<keyword evidence="11" id="KW-0221">Differentiation</keyword>
<dbReference type="GO" id="GO:0004674">
    <property type="term" value="F:protein serine/threonine kinase activity"/>
    <property type="evidence" value="ECO:0007669"/>
    <property type="project" value="UniProtKB-KW"/>
</dbReference>
<feature type="domain" description="Ig-like" evidence="22">
    <location>
        <begin position="902"/>
        <end position="991"/>
    </location>
</feature>
<dbReference type="Pfam" id="PF07679">
    <property type="entry name" value="I-set"/>
    <property type="match status" value="8"/>
</dbReference>
<feature type="domain" description="Ig-like" evidence="22">
    <location>
        <begin position="996"/>
        <end position="1090"/>
    </location>
</feature>
<feature type="domain" description="Protein kinase" evidence="21">
    <location>
        <begin position="1634"/>
        <end position="1887"/>
    </location>
</feature>
<dbReference type="Gene3D" id="1.10.510.10">
    <property type="entry name" value="Transferase(Phosphotransferase) domain 1"/>
    <property type="match status" value="2"/>
</dbReference>
<evidence type="ECO:0000313" key="24">
    <source>
        <dbReference type="EMBL" id="KAF6337509.1"/>
    </source>
</evidence>
<dbReference type="SUPFAM" id="SSF49265">
    <property type="entry name" value="Fibronectin type III"/>
    <property type="match status" value="1"/>
</dbReference>
<feature type="compositionally biased region" description="Polar residues" evidence="20">
    <location>
        <begin position="2906"/>
        <end position="2941"/>
    </location>
</feature>
<dbReference type="InterPro" id="IPR000719">
    <property type="entry name" value="Prot_kinase_dom"/>
</dbReference>
<feature type="compositionally biased region" description="Polar residues" evidence="20">
    <location>
        <begin position="848"/>
        <end position="858"/>
    </location>
</feature>
<evidence type="ECO:0000259" key="21">
    <source>
        <dbReference type="PROSITE" id="PS50011"/>
    </source>
</evidence>
<keyword evidence="13" id="KW-1015">Disulfide bond</keyword>
<sequence>MRAWPDLSWGPLHPFLCLSFPMCPGPGRQMRDGSAGAQVIPVPGDAGVQAREGEPGGVRAGGGGAGSGRGRRLPRAGLPRPRGCFRHRRWLQSAPRPPPAPPPPPTPPRPRPSPPRPAARPAPSPAMKKLWVKKRFQKTGHSRRAFSRLTHVFRSCRKQSYDLETGEDDISDVQGTQRLELRGDRTFSTPTGGSDTLVGTSLDTPPTSMTGTSEEQVSWWGSGQTVLEQEVGSRGGTRRLPGSPRQAQAAGARPRHLGVEPLVRASRANLVGASWGSEDSLSVASDLYGSAFSLYRGRALSIHVSVPQSGLHREEPDLQPQPASEAPRRPALPPPSKSALLPPPSPRVGKRPPPGPSAQPPATPTAPHRRAQDPVLPEDATAEEKRGKKAKSSGPSLAGTAESRPQTPLSEASGRLSALGRSPRLVRAGSRILDKLQFFEERRRSLERSDSPPAPLRPWVPLRKARSLEHPKSHGDASWGSPGASQEELRAPAGSVAERRRLFQQKAASLDERTRQRSPASDLELRFAQELGRIRRSTSREELVRSHESLRATLQRAPSPREPGEPPLFSQPSTPKPSRAVSPAAQPPPPSVAGRSGDEPGRPQSRGPAGRTELGKGPQQEVRRRDQFPLTRGRTIQECRSPVPPPAPGDAPEARTKAPPGRKREPPAQAVRFLPWATPGPEGAAVPQASEKSRAGPEAEKRPRRGPEEDGPWGAWDRRGTRSQGRGRRARPTSPELESSDDSYVSAGEEPLEAPVFEIPLQDAVVAPGADVLLKCIITANPSPQVSWQKDGSTLRSDGHLLIRAEGERHTLLLREARSADAGNYTAIATNELGQASCAATLAVRPGGSTSPFSSPITSDEEYLSPPEEFPEPGETWPQPPTMKLSPSQNRRSSDAGSKAPPTFKVSLMDQSVREGQDVTMSIRVQGEPKPVVSWLRNRQPVRPDKRRFAEEAEGGLCRLRILAAERGDAGFYTCKAVNEYGARQCEARLEVRAHPESRSLAVLAPLQDVDVGAGEMALFECLVAGPADVEVDWLCRGRLLQPALLKCKMHFDGRKCKLLLTSVHEDDSGVYTCKLSTAKDELTCSARLTVRPSLAPLFTRLLEDLEVLEGRTARFDCKISGTPPPSVTWTHFGRAVEESENLRLRQDGGLHSLHIAHVGSEDEGLYAVSASNTHGQAHCSAQLYVEEPRTAATGPSSKLEKMPSIPEEPEHGELERLSMPDFLRPLQDLEVGLAKEAMLECQVTGLPYPTISWFHNGHRIQSSDDRRMMQYRDVHRLVFPAVGPQHAGVYKSVIANKLGKAACYAHLYVTDVVPGPPDGAPQVVAVTGRMITLTWNPPRSLDMAIDPDALTYTVQHQVLGSDQWTALATGLREPGWSATGLRKGVRHIFRVLSATIKSSSKPSPPSEPVQLLERGPPLEEAPAVLDKPDIVYVVEGQPASVTVTFNHVEAQVVWRSCRGALLEARAGVYELSQPDDDQYCLRICRVSRRDMGPITCTARNRHGTQACSVTLELAEAPRFESIMEDVEVGAGETARFAVVVEGKPLPDVMWYKDEVLLTESSHVSFVYEENECSLVVLSTGAQDGGVYTCTARNLAGEVFCKAELAVRSAQTAMEVDGAREDEEQRGKRLSDFYDIHQEIGRGAFSYLRRVVERSSGLEFAAKFIPSQAKPKASAWREARLLARLQHDCVLYFHEAFERRRGLVIVTELCTEELLERMARKPTVCESEIRAYMLQVLEGICYLHQNHVLHLDVKPENLLVWDGAEGEEQVRICDFGNAQEVTPGEPQYCQYGTPEFVAPEIVNQTPVSGVTDIWPVGVVAFLCLTGISPFVGENDRTTLMNIRNYNVAFEENTFLSLSREARGFLIKVLVQDRLRPTAEETLEHPWFKTQAKGAEVSTDHLKLFLSRRRWQRSQISYKCHLVLRPIPELLRAPPERVWVAVPRRPPPSGGLSSSSDSEEEELEELPSVPRPLQPEFSGSRVSLTDIPTEDEALGTPEAGVATPMEWQEQGRATSQDQQAPSPPALPSSGQEPPAGPSPKRGELRRGSSAESALPLAGPREPGRGLQKAASVELPQRRSPSPGTARLTRGGLGEGEYAQRLQALRQRLLRGGPEDGKVSGLRGPLLESLGGRARDPRLARAASSEAAPHHQPPPETRGLQKSSSFSQGEAEPRGRHRRAGAPLEIPVARLGARKLQESPSLSALSETQPPSPVRPSAPKASARKPSAPKSSEPPATKPSDASQPLASQPAQEKAREFKAEPVPAPKPTQPPLALQTPAPPLTPYAQIIQSLQLAGRTQGPPQGPATPPTEPKSHPAVFARVASPPPGASTKIVPAASAPPALAEKARVPTVPRRPGSSLSSSIENLESEAVFEAKFKRSRESPLARGLRMLSRSRSEERGPFRGAEEDGMYRPSPAGTPLEMVRRPERSRSVQDLRAAGEPGLVRRLSLSLSQRLRRTPPAQRQAASEARGGGDGESSEGGSSARGSPVLTVRRRLSSTLERLSSRLQRSGSSEDSGGASGRSTPLFGRLRRATSEGESLRRLGLPHNQLAAQAGATTPSEESLGSEASATSGGSAPGESRSRLRWGLSRLRKDKGSSQPNLSASVQEDLGHQYVPSESDFPPVFHIKLKDQVLLEGEAATLLCLPAACPAPRISWKKDKQSLRSEPSVVIVSCKDGRQLLSIPRAGKRHAGLYECSATNVLGSVTSSCTVAVARVPGKLAPPEVPQTYQDTALVLWKPGDSRAPCTYTLERRVDGESSWHPVSSGILDCYYNVTHLPIGVTVRFRVACANRAGQGPFSNPSEKVLVRGTQDSSALLPAAHRDTLVTSGPARAPPPDSPTSLAPSPTTAAAPGPPGPQSAALSPSSPPTPPSQALSSLKAVGPPPQTPPRKHRGLQAARQAEPSPPSAQVTPSKPKSSVPNTGTPTPASTPQGVKPASSSTPLYMVTSFVSAPPAPEPPAPEPPPESTKVTVQTLSSAKEMTSSPGVSPRSSPGPEGTSLRQGPPQKPYTFLEEKARGRFGVVRACRENATGRTFVAKIVPYAAEGKRRVLQEYEVLRTLHHERLMSLHEAYITPRYLVLIAESCGNRELLCGLSDRFRYSEDDVATYVVQLLQGLDYLHGRHVLHLDIKPDNLLLASDNALKIVDFGSAQPYNPQALRPLGHRTGTLEFMAPEMVKGDPIGSATDIWGAGVLTYIMLSGHSPFYEPDPQETEARIVGGRFDAFQLYPNTSQSATLFLRKVLSVHPWSRPSLQDCLAHPWLQDAYLMKLRRQTLTFTTNRLKEFLGEQRRRRAEAATRHKVLLRSYPGSS</sequence>
<dbReference type="PROSITE" id="PS50853">
    <property type="entry name" value="FN3"/>
    <property type="match status" value="2"/>
</dbReference>
<dbReference type="FunFam" id="2.60.40.10:FF:000145">
    <property type="entry name" value="Myosin light chain kinase, smooth muscle"/>
    <property type="match status" value="1"/>
</dbReference>
<dbReference type="SMART" id="SM00060">
    <property type="entry name" value="FN3"/>
    <property type="match status" value="2"/>
</dbReference>